<organism evidence="1 2">
    <name type="scientific">Acetobacter musti</name>
    <dbReference type="NCBI Taxonomy" id="864732"/>
    <lineage>
        <taxon>Bacteria</taxon>
        <taxon>Pseudomonadati</taxon>
        <taxon>Pseudomonadota</taxon>
        <taxon>Alphaproteobacteria</taxon>
        <taxon>Acetobacterales</taxon>
        <taxon>Acetobacteraceae</taxon>
        <taxon>Acetobacter</taxon>
    </lineage>
</organism>
<evidence type="ECO:0000313" key="1">
    <source>
        <dbReference type="EMBL" id="NHN83229.1"/>
    </source>
</evidence>
<dbReference type="RefSeq" id="WP_173581664.1">
    <property type="nucleotide sequence ID" value="NZ_WOTB01000001.1"/>
</dbReference>
<dbReference type="Proteomes" id="UP000635278">
    <property type="component" value="Unassembled WGS sequence"/>
</dbReference>
<accession>A0ABX0JNL3</accession>
<sequence length="53" mass="6408">MSEYRIEEIRDESGRTVRWEIYHEDELIRSFTDKAGAEAELEKLQKKETFSQE</sequence>
<name>A0ABX0JNL3_9PROT</name>
<keyword evidence="2" id="KW-1185">Reference proteome</keyword>
<comment type="caution">
    <text evidence="1">The sequence shown here is derived from an EMBL/GenBank/DDBJ whole genome shotgun (WGS) entry which is preliminary data.</text>
</comment>
<dbReference type="EMBL" id="WOTB01000001">
    <property type="protein sequence ID" value="NHN83229.1"/>
    <property type="molecule type" value="Genomic_DNA"/>
</dbReference>
<proteinExistence type="predicted"/>
<protein>
    <submittedName>
        <fullName evidence="1">Uncharacterized protein</fullName>
    </submittedName>
</protein>
<evidence type="ECO:0000313" key="2">
    <source>
        <dbReference type="Proteomes" id="UP000635278"/>
    </source>
</evidence>
<gene>
    <name evidence="1" type="ORF">GOB93_01050</name>
</gene>
<reference evidence="1 2" key="1">
    <citation type="journal article" date="2020" name="Int. J. Syst. Evol. Microbiol.">
        <title>Novel acetic acid bacteria from cider fermentations: Acetobacter conturbans sp. nov. and Acetobacter fallax sp. nov.</title>
        <authorList>
            <person name="Sombolestani A.S."/>
            <person name="Cleenwerck I."/>
            <person name="Cnockaert M."/>
            <person name="Borremans W."/>
            <person name="Wieme A.D."/>
            <person name="De Vuyst L."/>
            <person name="Vandamme P."/>
        </authorList>
    </citation>
    <scope>NUCLEOTIDE SEQUENCE [LARGE SCALE GENOMIC DNA]</scope>
    <source>
        <strain evidence="1 2">LMG 30640</strain>
    </source>
</reference>